<dbReference type="Gene3D" id="1.25.40.10">
    <property type="entry name" value="Tetratricopeptide repeat domain"/>
    <property type="match status" value="1"/>
</dbReference>
<dbReference type="RefSeq" id="WP_196286231.1">
    <property type="nucleotide sequence ID" value="NZ_JADQDP010000002.1"/>
</dbReference>
<gene>
    <name evidence="2" type="ORF">I2I01_09630</name>
</gene>
<sequence length="395" mass="44066">MKTRILCLLGWLMLGLGLQARAQQPDFQATDSLIHALAGQYRWAELDSVGRAQLRLGLDYPALRRRLGQAALALDQPALALRHYGRALRENPLDTIARYGLTLAYLELNQPGPAALLARNLPDSLRRPLHLMGFRPVARVELEASGQQTENIHRGGAGFVRLGVSSRLSPRLTLTQNVSHFGQDIDLPDPRRPRFGERYAVRQNQYHALLQVQLAPRWRALLAYHSLASDFGRPRTTPDHLGYAALAYARPYWTAQAGYYFGTLTDTARQQADLRLTVYPLGNLRLYGFGRASVVRSGGRSFPNGVLGVGGRLHRRVWAEAYGGLGQVPVLAELDGTYVYNLFDALRQRGSASLLILLSRPLLLRLSYGAEQRRDGIDGRTYSLYSLSTALAWTW</sequence>
<feature type="signal peptide" evidence="1">
    <location>
        <begin position="1"/>
        <end position="22"/>
    </location>
</feature>
<evidence type="ECO:0000313" key="2">
    <source>
        <dbReference type="EMBL" id="MBF9141893.1"/>
    </source>
</evidence>
<evidence type="ECO:0000313" key="3">
    <source>
        <dbReference type="Proteomes" id="UP000645610"/>
    </source>
</evidence>
<comment type="caution">
    <text evidence="2">The sequence shown here is derived from an EMBL/GenBank/DDBJ whole genome shotgun (WGS) entry which is preliminary data.</text>
</comment>
<dbReference type="Proteomes" id="UP000645610">
    <property type="component" value="Unassembled WGS sequence"/>
</dbReference>
<dbReference type="InterPro" id="IPR011990">
    <property type="entry name" value="TPR-like_helical_dom_sf"/>
</dbReference>
<keyword evidence="3" id="KW-1185">Reference proteome</keyword>
<protein>
    <recommendedName>
        <fullName evidence="4">Tetratricopeptide repeat protein</fullName>
    </recommendedName>
</protein>
<dbReference type="EMBL" id="JADQDP010000002">
    <property type="protein sequence ID" value="MBF9141893.1"/>
    <property type="molecule type" value="Genomic_DNA"/>
</dbReference>
<dbReference type="SUPFAM" id="SSF48452">
    <property type="entry name" value="TPR-like"/>
    <property type="match status" value="1"/>
</dbReference>
<feature type="chain" id="PRO_5036921709" description="Tetratricopeptide repeat protein" evidence="1">
    <location>
        <begin position="23"/>
        <end position="395"/>
    </location>
</feature>
<evidence type="ECO:0000256" key="1">
    <source>
        <dbReference type="SAM" id="SignalP"/>
    </source>
</evidence>
<dbReference type="AlphaFoldDB" id="A0A931BGB0"/>
<organism evidence="2 3">
    <name type="scientific">Hymenobacter properus</name>
    <dbReference type="NCBI Taxonomy" id="2791026"/>
    <lineage>
        <taxon>Bacteria</taxon>
        <taxon>Pseudomonadati</taxon>
        <taxon>Bacteroidota</taxon>
        <taxon>Cytophagia</taxon>
        <taxon>Cytophagales</taxon>
        <taxon>Hymenobacteraceae</taxon>
        <taxon>Hymenobacter</taxon>
    </lineage>
</organism>
<accession>A0A931BGB0</accession>
<proteinExistence type="predicted"/>
<keyword evidence="1" id="KW-0732">Signal</keyword>
<evidence type="ECO:0008006" key="4">
    <source>
        <dbReference type="Google" id="ProtNLM"/>
    </source>
</evidence>
<name>A0A931BGB0_9BACT</name>
<reference evidence="2 3" key="1">
    <citation type="submission" date="2020-11" db="EMBL/GenBank/DDBJ databases">
        <authorList>
            <person name="Kim M.K."/>
        </authorList>
    </citation>
    <scope>NUCLEOTIDE SEQUENCE [LARGE SCALE GENOMIC DNA]</scope>
    <source>
        <strain evidence="2 3">BT439</strain>
    </source>
</reference>